<keyword evidence="1" id="KW-0732">Signal</keyword>
<keyword evidence="3" id="KW-1185">Reference proteome</keyword>
<dbReference type="AlphaFoldDB" id="A0A5B7CIG6"/>
<accession>A0A5B7CIG6</accession>
<feature type="signal peptide" evidence="1">
    <location>
        <begin position="1"/>
        <end position="30"/>
    </location>
</feature>
<comment type="caution">
    <text evidence="2">The sequence shown here is derived from an EMBL/GenBank/DDBJ whole genome shotgun (WGS) entry which is preliminary data.</text>
</comment>
<organism evidence="2 3">
    <name type="scientific">Portunus trituberculatus</name>
    <name type="common">Swimming crab</name>
    <name type="synonym">Neptunus trituberculatus</name>
    <dbReference type="NCBI Taxonomy" id="210409"/>
    <lineage>
        <taxon>Eukaryota</taxon>
        <taxon>Metazoa</taxon>
        <taxon>Ecdysozoa</taxon>
        <taxon>Arthropoda</taxon>
        <taxon>Crustacea</taxon>
        <taxon>Multicrustacea</taxon>
        <taxon>Malacostraca</taxon>
        <taxon>Eumalacostraca</taxon>
        <taxon>Eucarida</taxon>
        <taxon>Decapoda</taxon>
        <taxon>Pleocyemata</taxon>
        <taxon>Brachyura</taxon>
        <taxon>Eubrachyura</taxon>
        <taxon>Portunoidea</taxon>
        <taxon>Portunidae</taxon>
        <taxon>Portuninae</taxon>
        <taxon>Portunus</taxon>
    </lineage>
</organism>
<dbReference type="EMBL" id="VSRR010000033">
    <property type="protein sequence ID" value="MPC08531.1"/>
    <property type="molecule type" value="Genomic_DNA"/>
</dbReference>
<feature type="chain" id="PRO_5022979893" evidence="1">
    <location>
        <begin position="31"/>
        <end position="63"/>
    </location>
</feature>
<evidence type="ECO:0000256" key="1">
    <source>
        <dbReference type="SAM" id="SignalP"/>
    </source>
</evidence>
<proteinExistence type="predicted"/>
<gene>
    <name evidence="2" type="ORF">E2C01_001118</name>
</gene>
<reference evidence="2 3" key="1">
    <citation type="submission" date="2019-05" db="EMBL/GenBank/DDBJ databases">
        <title>Another draft genome of Portunus trituberculatus and its Hox gene families provides insights of decapod evolution.</title>
        <authorList>
            <person name="Jeong J.-H."/>
            <person name="Song I."/>
            <person name="Kim S."/>
            <person name="Choi T."/>
            <person name="Kim D."/>
            <person name="Ryu S."/>
            <person name="Kim W."/>
        </authorList>
    </citation>
    <scope>NUCLEOTIDE SEQUENCE [LARGE SCALE GENOMIC DNA]</scope>
    <source>
        <tissue evidence="2">Muscle</tissue>
    </source>
</reference>
<evidence type="ECO:0000313" key="2">
    <source>
        <dbReference type="EMBL" id="MPC08531.1"/>
    </source>
</evidence>
<sequence>MACRPPACRHCRCFCLPACLPALCRRCVAAQPCKASDRLSYDHHPGAGMSGQVGALQGSGAAT</sequence>
<dbReference type="Proteomes" id="UP000324222">
    <property type="component" value="Unassembled WGS sequence"/>
</dbReference>
<evidence type="ECO:0000313" key="3">
    <source>
        <dbReference type="Proteomes" id="UP000324222"/>
    </source>
</evidence>
<protein>
    <submittedName>
        <fullName evidence="2">Uncharacterized protein</fullName>
    </submittedName>
</protein>
<name>A0A5B7CIG6_PORTR</name>